<dbReference type="InterPro" id="IPR047012">
    <property type="entry name" value="ICAM_VCAM"/>
</dbReference>
<evidence type="ECO:0000256" key="10">
    <source>
        <dbReference type="ARBA" id="ARBA00023180"/>
    </source>
</evidence>
<dbReference type="InterPro" id="IPR003599">
    <property type="entry name" value="Ig_sub"/>
</dbReference>
<dbReference type="InterPro" id="IPR003987">
    <property type="entry name" value="ICAM_VCAM_N"/>
</dbReference>
<dbReference type="SUPFAM" id="SSF48726">
    <property type="entry name" value="Immunoglobulin"/>
    <property type="match status" value="3"/>
</dbReference>
<dbReference type="Pfam" id="PF03921">
    <property type="entry name" value="ICAM_N"/>
    <property type="match status" value="1"/>
</dbReference>
<dbReference type="Gene3D" id="2.60.40.10">
    <property type="entry name" value="Immunoglobulins"/>
    <property type="match status" value="3"/>
</dbReference>
<dbReference type="PROSITE" id="PS50835">
    <property type="entry name" value="IG_LIKE"/>
    <property type="match status" value="2"/>
</dbReference>
<reference evidence="13" key="3">
    <citation type="submission" date="2025-09" db="UniProtKB">
        <authorList>
            <consortium name="Ensembl"/>
        </authorList>
    </citation>
    <scope>IDENTIFICATION</scope>
</reference>
<keyword evidence="7" id="KW-1133">Transmembrane helix</keyword>
<proteinExistence type="inferred from homology"/>
<keyword evidence="14" id="KW-1185">Reference proteome</keyword>
<keyword evidence="6" id="KW-0130">Cell adhesion</keyword>
<dbReference type="SMART" id="SM00409">
    <property type="entry name" value="IG"/>
    <property type="match status" value="2"/>
</dbReference>
<protein>
    <submittedName>
        <fullName evidence="13">Hemicentin-1</fullName>
    </submittedName>
</protein>
<dbReference type="InterPro" id="IPR013768">
    <property type="entry name" value="ICAM_N"/>
</dbReference>
<dbReference type="Ensembl" id="ENSMZET00005026075.1">
    <property type="protein sequence ID" value="ENSMZEP00005025253.1"/>
    <property type="gene ID" value="ENSMZEG00005018831.1"/>
</dbReference>
<comment type="subcellular location">
    <subcellularLocation>
        <location evidence="1">Membrane</location>
        <topology evidence="1">Single-pass type I membrane protein</topology>
    </subcellularLocation>
</comment>
<dbReference type="GO" id="GO:0005178">
    <property type="term" value="F:integrin binding"/>
    <property type="evidence" value="ECO:0007669"/>
    <property type="project" value="InterPro"/>
</dbReference>
<dbReference type="Proteomes" id="UP000265160">
    <property type="component" value="LG4"/>
</dbReference>
<evidence type="ECO:0000256" key="3">
    <source>
        <dbReference type="ARBA" id="ARBA00022692"/>
    </source>
</evidence>
<keyword evidence="10" id="KW-0325">Glycoprotein</keyword>
<keyword evidence="5" id="KW-0677">Repeat</keyword>
<keyword evidence="8" id="KW-0472">Membrane</keyword>
<dbReference type="GO" id="GO:0098609">
    <property type="term" value="P:cell-cell adhesion"/>
    <property type="evidence" value="ECO:0007669"/>
    <property type="project" value="InterPro"/>
</dbReference>
<keyword evidence="4" id="KW-0732">Signal</keyword>
<evidence type="ECO:0000256" key="9">
    <source>
        <dbReference type="ARBA" id="ARBA00023157"/>
    </source>
</evidence>
<evidence type="ECO:0000313" key="13">
    <source>
        <dbReference type="Ensembl" id="ENSMZEP00005025253.1"/>
    </source>
</evidence>
<evidence type="ECO:0000259" key="12">
    <source>
        <dbReference type="PROSITE" id="PS50835"/>
    </source>
</evidence>
<accession>A0A3P9CSE0</accession>
<organism evidence="13 14">
    <name type="scientific">Maylandia zebra</name>
    <name type="common">zebra mbuna</name>
    <dbReference type="NCBI Taxonomy" id="106582"/>
    <lineage>
        <taxon>Eukaryota</taxon>
        <taxon>Metazoa</taxon>
        <taxon>Chordata</taxon>
        <taxon>Craniata</taxon>
        <taxon>Vertebrata</taxon>
        <taxon>Euteleostomi</taxon>
        <taxon>Actinopterygii</taxon>
        <taxon>Neopterygii</taxon>
        <taxon>Teleostei</taxon>
        <taxon>Neoteleostei</taxon>
        <taxon>Acanthomorphata</taxon>
        <taxon>Ovalentaria</taxon>
        <taxon>Cichlomorphae</taxon>
        <taxon>Cichliformes</taxon>
        <taxon>Cichlidae</taxon>
        <taxon>African cichlids</taxon>
        <taxon>Pseudocrenilabrinae</taxon>
        <taxon>Haplochromini</taxon>
        <taxon>Maylandia</taxon>
        <taxon>Maylandia zebra complex</taxon>
    </lineage>
</organism>
<dbReference type="InterPro" id="IPR013783">
    <property type="entry name" value="Ig-like_fold"/>
</dbReference>
<dbReference type="PANTHER" id="PTHR13771">
    <property type="entry name" value="INTERCELLULAR ADHESION MOLECULE"/>
    <property type="match status" value="1"/>
</dbReference>
<feature type="domain" description="Ig-like" evidence="12">
    <location>
        <begin position="197"/>
        <end position="280"/>
    </location>
</feature>
<keyword evidence="11" id="KW-0393">Immunoglobulin domain</keyword>
<keyword evidence="9" id="KW-1015">Disulfide bond</keyword>
<dbReference type="InterPro" id="IPR007110">
    <property type="entry name" value="Ig-like_dom"/>
</dbReference>
<dbReference type="Pfam" id="PF13927">
    <property type="entry name" value="Ig_3"/>
    <property type="match status" value="1"/>
</dbReference>
<dbReference type="AlphaFoldDB" id="A0A3P9CSE0"/>
<name>A0A3P9CSE0_9CICH</name>
<evidence type="ECO:0000256" key="8">
    <source>
        <dbReference type="ARBA" id="ARBA00023136"/>
    </source>
</evidence>
<evidence type="ECO:0000256" key="11">
    <source>
        <dbReference type="ARBA" id="ARBA00023319"/>
    </source>
</evidence>
<reference evidence="13" key="2">
    <citation type="submission" date="2025-08" db="UniProtKB">
        <authorList>
            <consortium name="Ensembl"/>
        </authorList>
    </citation>
    <scope>IDENTIFICATION</scope>
</reference>
<dbReference type="PANTHER" id="PTHR13771:SF9">
    <property type="entry name" value="INTERCELLULAR ADHESION MOLECULE 5"/>
    <property type="match status" value="1"/>
</dbReference>
<evidence type="ECO:0000313" key="14">
    <source>
        <dbReference type="Proteomes" id="UP000265160"/>
    </source>
</evidence>
<evidence type="ECO:0000256" key="4">
    <source>
        <dbReference type="ARBA" id="ARBA00022729"/>
    </source>
</evidence>
<dbReference type="GO" id="GO:0016020">
    <property type="term" value="C:membrane"/>
    <property type="evidence" value="ECO:0007669"/>
    <property type="project" value="UniProtKB-SubCell"/>
</dbReference>
<evidence type="ECO:0000256" key="1">
    <source>
        <dbReference type="ARBA" id="ARBA00004479"/>
    </source>
</evidence>
<comment type="similarity">
    <text evidence="2">Belongs to the immunoglobulin superfamily. ICAM family.</text>
</comment>
<dbReference type="PRINTS" id="PR01472">
    <property type="entry name" value="ICAMVCAM1"/>
</dbReference>
<dbReference type="InterPro" id="IPR036179">
    <property type="entry name" value="Ig-like_dom_sf"/>
</dbReference>
<evidence type="ECO:0000256" key="5">
    <source>
        <dbReference type="ARBA" id="ARBA00022737"/>
    </source>
</evidence>
<feature type="domain" description="Ig-like" evidence="12">
    <location>
        <begin position="103"/>
        <end position="186"/>
    </location>
</feature>
<sequence length="295" mass="32534">SFHCAVSNNDALQELCCPLTLTPSETVVKFGDPVAINCSTSARYVEGMGWEAPFGGTGFERPPVVTWRVEKLEEWTPSPSCYATLVDGSQCTVSPVITVYKTPDSVSVSDMGHGSMVEGREYDLKCDIINVAPVQYVTVSWYKNSEKIQTESFNDTTTKTPVNESSILRVNISREENVVEFRCEAQLDFGPHRPKLPAISQTHRVSVNTKDSNHDYLLEGSNITLSCEAEGNPPSVYNWTCDGENMLANTNSLNITRVNRTKTCTCTAANYLGSVTKTINVHVEPRGTRLCLFQA</sequence>
<evidence type="ECO:0000256" key="6">
    <source>
        <dbReference type="ARBA" id="ARBA00022889"/>
    </source>
</evidence>
<reference evidence="13 14" key="1">
    <citation type="journal article" date="2014" name="Nature">
        <title>The genomic substrate for adaptive radiation in African cichlid fish.</title>
        <authorList>
            <person name="Brawand D."/>
            <person name="Wagner C.E."/>
            <person name="Li Y.I."/>
            <person name="Malinsky M."/>
            <person name="Keller I."/>
            <person name="Fan S."/>
            <person name="Simakov O."/>
            <person name="Ng A.Y."/>
            <person name="Lim Z.W."/>
            <person name="Bezault E."/>
            <person name="Turner-Maier J."/>
            <person name="Johnson J."/>
            <person name="Alcazar R."/>
            <person name="Noh H.J."/>
            <person name="Russell P."/>
            <person name="Aken B."/>
            <person name="Alfoldi J."/>
            <person name="Amemiya C."/>
            <person name="Azzouzi N."/>
            <person name="Baroiller J.F."/>
            <person name="Barloy-Hubler F."/>
            <person name="Berlin A."/>
            <person name="Bloomquist R."/>
            <person name="Carleton K.L."/>
            <person name="Conte M.A."/>
            <person name="D'Cotta H."/>
            <person name="Eshel O."/>
            <person name="Gaffney L."/>
            <person name="Galibert F."/>
            <person name="Gante H.F."/>
            <person name="Gnerre S."/>
            <person name="Greuter L."/>
            <person name="Guyon R."/>
            <person name="Haddad N.S."/>
            <person name="Haerty W."/>
            <person name="Harris R.M."/>
            <person name="Hofmann H.A."/>
            <person name="Hourlier T."/>
            <person name="Hulata G."/>
            <person name="Jaffe D.B."/>
            <person name="Lara M."/>
            <person name="Lee A.P."/>
            <person name="MacCallum I."/>
            <person name="Mwaiko S."/>
            <person name="Nikaido M."/>
            <person name="Nishihara H."/>
            <person name="Ozouf-Costaz C."/>
            <person name="Penman D.J."/>
            <person name="Przybylski D."/>
            <person name="Rakotomanga M."/>
            <person name="Renn S.C.P."/>
            <person name="Ribeiro F.J."/>
            <person name="Ron M."/>
            <person name="Salzburger W."/>
            <person name="Sanchez-Pulido L."/>
            <person name="Santos M.E."/>
            <person name="Searle S."/>
            <person name="Sharpe T."/>
            <person name="Swofford R."/>
            <person name="Tan F.J."/>
            <person name="Williams L."/>
            <person name="Young S."/>
            <person name="Yin S."/>
            <person name="Okada N."/>
            <person name="Kocher T.D."/>
            <person name="Miska E.A."/>
            <person name="Lander E.S."/>
            <person name="Venkatesh B."/>
            <person name="Fernald R.D."/>
            <person name="Meyer A."/>
            <person name="Ponting C.P."/>
            <person name="Streelman J.T."/>
            <person name="Lindblad-Toh K."/>
            <person name="Seehausen O."/>
            <person name="Di Palma F."/>
        </authorList>
    </citation>
    <scope>NUCLEOTIDE SEQUENCE</scope>
</reference>
<evidence type="ECO:0000256" key="7">
    <source>
        <dbReference type="ARBA" id="ARBA00022989"/>
    </source>
</evidence>
<dbReference type="GeneTree" id="ENSGT00940000159005"/>
<keyword evidence="3" id="KW-0812">Transmembrane</keyword>
<evidence type="ECO:0000256" key="2">
    <source>
        <dbReference type="ARBA" id="ARBA00005925"/>
    </source>
</evidence>